<dbReference type="InterPro" id="IPR005275">
    <property type="entry name" value="Lfuc_symporter_FucP"/>
</dbReference>
<dbReference type="InterPro" id="IPR050375">
    <property type="entry name" value="MFS_TsgA-like"/>
</dbReference>
<dbReference type="PANTHER" id="PTHR43702:SF11">
    <property type="entry name" value="L-FUCOSE-PROTON SYMPORTER"/>
    <property type="match status" value="1"/>
</dbReference>
<dbReference type="CDD" id="cd17394">
    <property type="entry name" value="MFS_FucP_like"/>
    <property type="match status" value="1"/>
</dbReference>
<dbReference type="GO" id="GO:0015535">
    <property type="term" value="F:fucose:proton symporter activity"/>
    <property type="evidence" value="ECO:0007669"/>
    <property type="project" value="InterPro"/>
</dbReference>
<keyword evidence="4" id="KW-0472">Membrane</keyword>
<feature type="transmembrane region" description="Helical" evidence="4">
    <location>
        <begin position="366"/>
        <end position="385"/>
    </location>
</feature>
<evidence type="ECO:0000313" key="6">
    <source>
        <dbReference type="Proteomes" id="UP000315750"/>
    </source>
</evidence>
<name>A0A518AQH5_9BACT</name>
<evidence type="ECO:0000256" key="3">
    <source>
        <dbReference type="SAM" id="MobiDB-lite"/>
    </source>
</evidence>
<feature type="transmembrane region" description="Helical" evidence="4">
    <location>
        <begin position="337"/>
        <end position="359"/>
    </location>
</feature>
<dbReference type="EMBL" id="CP036278">
    <property type="protein sequence ID" value="QDU56971.1"/>
    <property type="molecule type" value="Genomic_DNA"/>
</dbReference>
<dbReference type="KEGG" id="amuc:Pan181_31830"/>
<feature type="transmembrane region" description="Helical" evidence="4">
    <location>
        <begin position="423"/>
        <end position="446"/>
    </location>
</feature>
<proteinExistence type="predicted"/>
<feature type="region of interest" description="Disordered" evidence="3">
    <location>
        <begin position="1"/>
        <end position="26"/>
    </location>
</feature>
<sequence>MESYSATADSVSPTGGTGENADGHAAPKLNDGPPAIVTAEMVYPFILVTTLFALWGFANDVTNPMVKSFQQIFQLKAWQGNLVQFAFYGGYATMAIPAALVIRKISFKAGIIIGLTLYAIGALLFIPASISQMYWLFLGCFYIITFGLAFLETSANPYILSMGDIRTATRRLNLAQAFNPMGSLAGMFVAAVLVLPNLEVNEFRKEHIDAHPEYKEQGLSAGEIGENVSLAMKSMATNQPEAYAELRSHDLGVIRVPYVAIAIVVLAVLATFLVSKMPHTGHTEEPIELSHTLANLATFKYIGGVIAQGVYVGAQIMCWTNIIEYGMSVVGIDAASAQWYNIGGMVLFLASRFVWTYVLGFVRPGLLLAVLAMGGIVFSLGTVLLPAHVGIISLVCISSCMAAMFPTIYGIALDGLTVDDAKLGSAGLIFAIVGGALMPPLQGLVIDWASKEWGDPTLAVRASFLLPAACFVFVAIYGFLVNQSKEPVAV</sequence>
<organism evidence="5 6">
    <name type="scientific">Aeoliella mucimassa</name>
    <dbReference type="NCBI Taxonomy" id="2527972"/>
    <lineage>
        <taxon>Bacteria</taxon>
        <taxon>Pseudomonadati</taxon>
        <taxon>Planctomycetota</taxon>
        <taxon>Planctomycetia</taxon>
        <taxon>Pirellulales</taxon>
        <taxon>Lacipirellulaceae</taxon>
        <taxon>Aeoliella</taxon>
    </lineage>
</organism>
<feature type="transmembrane region" description="Helical" evidence="4">
    <location>
        <begin position="78"/>
        <end position="102"/>
    </location>
</feature>
<evidence type="ECO:0000256" key="2">
    <source>
        <dbReference type="ARBA" id="ARBA00022475"/>
    </source>
</evidence>
<protein>
    <submittedName>
        <fullName evidence="5">L-fucose-proton symporter</fullName>
    </submittedName>
</protein>
<feature type="transmembrane region" description="Helical" evidence="4">
    <location>
        <begin position="391"/>
        <end position="411"/>
    </location>
</feature>
<comment type="subcellular location">
    <subcellularLocation>
        <location evidence="1">Cell inner membrane</location>
        <topology evidence="1">Multi-pass membrane protein</topology>
    </subcellularLocation>
</comment>
<feature type="transmembrane region" description="Helical" evidence="4">
    <location>
        <begin position="41"/>
        <end position="58"/>
    </location>
</feature>
<feature type="transmembrane region" description="Helical" evidence="4">
    <location>
        <begin position="172"/>
        <end position="195"/>
    </location>
</feature>
<dbReference type="AlphaFoldDB" id="A0A518AQH5"/>
<dbReference type="Proteomes" id="UP000315750">
    <property type="component" value="Chromosome"/>
</dbReference>
<feature type="transmembrane region" description="Helical" evidence="4">
    <location>
        <begin position="296"/>
        <end position="317"/>
    </location>
</feature>
<keyword evidence="4" id="KW-1133">Transmembrane helix</keyword>
<feature type="transmembrane region" description="Helical" evidence="4">
    <location>
        <begin position="256"/>
        <end position="275"/>
    </location>
</feature>
<evidence type="ECO:0000313" key="5">
    <source>
        <dbReference type="EMBL" id="QDU56971.1"/>
    </source>
</evidence>
<dbReference type="PANTHER" id="PTHR43702">
    <property type="entry name" value="L-FUCOSE-PROTON SYMPORTER"/>
    <property type="match status" value="1"/>
</dbReference>
<gene>
    <name evidence="5" type="primary">fucP_2</name>
    <name evidence="5" type="ORF">Pan181_31830</name>
</gene>
<feature type="compositionally biased region" description="Polar residues" evidence="3">
    <location>
        <begin position="1"/>
        <end position="14"/>
    </location>
</feature>
<dbReference type="Gene3D" id="1.20.1250.20">
    <property type="entry name" value="MFS general substrate transporter like domains"/>
    <property type="match status" value="2"/>
</dbReference>
<keyword evidence="6" id="KW-1185">Reference proteome</keyword>
<dbReference type="GO" id="GO:0005886">
    <property type="term" value="C:plasma membrane"/>
    <property type="evidence" value="ECO:0007669"/>
    <property type="project" value="UniProtKB-SubCell"/>
</dbReference>
<evidence type="ECO:0000256" key="1">
    <source>
        <dbReference type="ARBA" id="ARBA00004429"/>
    </source>
</evidence>
<feature type="transmembrane region" description="Helical" evidence="4">
    <location>
        <begin position="109"/>
        <end position="128"/>
    </location>
</feature>
<keyword evidence="2" id="KW-1003">Cell membrane</keyword>
<dbReference type="InterPro" id="IPR036259">
    <property type="entry name" value="MFS_trans_sf"/>
</dbReference>
<keyword evidence="4" id="KW-0812">Transmembrane</keyword>
<feature type="transmembrane region" description="Helical" evidence="4">
    <location>
        <begin position="134"/>
        <end position="151"/>
    </location>
</feature>
<feature type="transmembrane region" description="Helical" evidence="4">
    <location>
        <begin position="458"/>
        <end position="480"/>
    </location>
</feature>
<reference evidence="5 6" key="1">
    <citation type="submission" date="2019-02" db="EMBL/GenBank/DDBJ databases">
        <title>Deep-cultivation of Planctomycetes and their phenomic and genomic characterization uncovers novel biology.</title>
        <authorList>
            <person name="Wiegand S."/>
            <person name="Jogler M."/>
            <person name="Boedeker C."/>
            <person name="Pinto D."/>
            <person name="Vollmers J."/>
            <person name="Rivas-Marin E."/>
            <person name="Kohn T."/>
            <person name="Peeters S.H."/>
            <person name="Heuer A."/>
            <person name="Rast P."/>
            <person name="Oberbeckmann S."/>
            <person name="Bunk B."/>
            <person name="Jeske O."/>
            <person name="Meyerdierks A."/>
            <person name="Storesund J.E."/>
            <person name="Kallscheuer N."/>
            <person name="Luecker S."/>
            <person name="Lage O.M."/>
            <person name="Pohl T."/>
            <person name="Merkel B.J."/>
            <person name="Hornburger P."/>
            <person name="Mueller R.-W."/>
            <person name="Bruemmer F."/>
            <person name="Labrenz M."/>
            <person name="Spormann A.M."/>
            <person name="Op den Camp H."/>
            <person name="Overmann J."/>
            <person name="Amann R."/>
            <person name="Jetten M.S.M."/>
            <person name="Mascher T."/>
            <person name="Medema M.H."/>
            <person name="Devos D.P."/>
            <person name="Kaster A.-K."/>
            <person name="Ovreas L."/>
            <person name="Rohde M."/>
            <person name="Galperin M.Y."/>
            <person name="Jogler C."/>
        </authorList>
    </citation>
    <scope>NUCLEOTIDE SEQUENCE [LARGE SCALE GENOMIC DNA]</scope>
    <source>
        <strain evidence="5 6">Pan181</strain>
    </source>
</reference>
<accession>A0A518AQH5</accession>
<dbReference type="NCBIfam" id="TIGR00885">
    <property type="entry name" value="fucP"/>
    <property type="match status" value="1"/>
</dbReference>
<evidence type="ECO:0000256" key="4">
    <source>
        <dbReference type="SAM" id="Phobius"/>
    </source>
</evidence>
<dbReference type="SUPFAM" id="SSF103473">
    <property type="entry name" value="MFS general substrate transporter"/>
    <property type="match status" value="1"/>
</dbReference>